<dbReference type="SMART" id="SM00866">
    <property type="entry name" value="UTRA"/>
    <property type="match status" value="1"/>
</dbReference>
<keyword evidence="6" id="KW-1185">Reference proteome</keyword>
<accession>A0A9J7AWX3</accession>
<sequence>MSAPLYKYVIETLIERIASGELAPGIMLPSEGDLGAELGVSQGTARKALSELERRGIVSRRQGVGTFVTARTPESALFHFFRLRDADGSQVSPVLEDESVQRRRALKPEREVLFGNPDSVYEIERVRSVRSERVVHERSIVPAGLFPGLPERNPLPNTLYVLYQRAYSVAIVQASEAVRAVTGMPDVCRQLSVPDGTPLLRVERRAADLAGRVVELRISHFVTGDRFYAVDLA</sequence>
<proteinExistence type="predicted"/>
<keyword evidence="2" id="KW-0238">DNA-binding</keyword>
<evidence type="ECO:0000256" key="3">
    <source>
        <dbReference type="ARBA" id="ARBA00023163"/>
    </source>
</evidence>
<dbReference type="InterPro" id="IPR028978">
    <property type="entry name" value="Chorismate_lyase_/UTRA_dom_sf"/>
</dbReference>
<dbReference type="AlphaFoldDB" id="A0A9J7AWX3"/>
<name>A0A9J7AWX3_9PROT</name>
<dbReference type="Gene3D" id="1.10.10.10">
    <property type="entry name" value="Winged helix-like DNA-binding domain superfamily/Winged helix DNA-binding domain"/>
    <property type="match status" value="1"/>
</dbReference>
<dbReference type="PANTHER" id="PTHR44846">
    <property type="entry name" value="MANNOSYL-D-GLYCERATE TRANSPORT/METABOLISM SYSTEM REPRESSOR MNGR-RELATED"/>
    <property type="match status" value="1"/>
</dbReference>
<dbReference type="InterPro" id="IPR050679">
    <property type="entry name" value="Bact_HTH_transcr_reg"/>
</dbReference>
<evidence type="ECO:0000313" key="5">
    <source>
        <dbReference type="EMBL" id="UUX49949.1"/>
    </source>
</evidence>
<reference evidence="5" key="1">
    <citation type="submission" date="2022-08" db="EMBL/GenBank/DDBJ databases">
        <title>Nisaea acidiphila sp. nov., isolated from a marine algal debris and emended description of the genus Nisaea Urios et al. 2008.</title>
        <authorList>
            <person name="Kwon K."/>
        </authorList>
    </citation>
    <scope>NUCLEOTIDE SEQUENCE</scope>
    <source>
        <strain evidence="5">MEBiC11861</strain>
    </source>
</reference>
<dbReference type="Proteomes" id="UP001060336">
    <property type="component" value="Chromosome"/>
</dbReference>
<dbReference type="CDD" id="cd07377">
    <property type="entry name" value="WHTH_GntR"/>
    <property type="match status" value="1"/>
</dbReference>
<gene>
    <name evidence="5" type="ORF">NUH88_21490</name>
</gene>
<dbReference type="PANTHER" id="PTHR44846:SF1">
    <property type="entry name" value="MANNOSYL-D-GLYCERATE TRANSPORT_METABOLISM SYSTEM REPRESSOR MNGR-RELATED"/>
    <property type="match status" value="1"/>
</dbReference>
<dbReference type="SMART" id="SM00345">
    <property type="entry name" value="HTH_GNTR"/>
    <property type="match status" value="1"/>
</dbReference>
<dbReference type="Pfam" id="PF00392">
    <property type="entry name" value="GntR"/>
    <property type="match status" value="1"/>
</dbReference>
<dbReference type="GO" id="GO:0003700">
    <property type="term" value="F:DNA-binding transcription factor activity"/>
    <property type="evidence" value="ECO:0007669"/>
    <property type="project" value="InterPro"/>
</dbReference>
<evidence type="ECO:0000259" key="4">
    <source>
        <dbReference type="PROSITE" id="PS50949"/>
    </source>
</evidence>
<dbReference type="EMBL" id="CP102480">
    <property type="protein sequence ID" value="UUX49949.1"/>
    <property type="molecule type" value="Genomic_DNA"/>
</dbReference>
<dbReference type="Gene3D" id="3.40.1410.10">
    <property type="entry name" value="Chorismate lyase-like"/>
    <property type="match status" value="1"/>
</dbReference>
<organism evidence="5 6">
    <name type="scientific">Nisaea acidiphila</name>
    <dbReference type="NCBI Taxonomy" id="1862145"/>
    <lineage>
        <taxon>Bacteria</taxon>
        <taxon>Pseudomonadati</taxon>
        <taxon>Pseudomonadota</taxon>
        <taxon>Alphaproteobacteria</taxon>
        <taxon>Rhodospirillales</taxon>
        <taxon>Thalassobaculaceae</taxon>
        <taxon>Nisaea</taxon>
    </lineage>
</organism>
<evidence type="ECO:0000256" key="2">
    <source>
        <dbReference type="ARBA" id="ARBA00023125"/>
    </source>
</evidence>
<protein>
    <submittedName>
        <fullName evidence="5">GntR family transcriptional regulator</fullName>
    </submittedName>
</protein>
<dbReference type="Pfam" id="PF07702">
    <property type="entry name" value="UTRA"/>
    <property type="match status" value="1"/>
</dbReference>
<dbReference type="SUPFAM" id="SSF64288">
    <property type="entry name" value="Chorismate lyase-like"/>
    <property type="match status" value="1"/>
</dbReference>
<dbReference type="InterPro" id="IPR036388">
    <property type="entry name" value="WH-like_DNA-bd_sf"/>
</dbReference>
<dbReference type="SUPFAM" id="SSF46785">
    <property type="entry name" value="Winged helix' DNA-binding domain"/>
    <property type="match status" value="1"/>
</dbReference>
<dbReference type="InterPro" id="IPR036390">
    <property type="entry name" value="WH_DNA-bd_sf"/>
</dbReference>
<dbReference type="KEGG" id="naci:NUH88_21490"/>
<evidence type="ECO:0000313" key="6">
    <source>
        <dbReference type="Proteomes" id="UP001060336"/>
    </source>
</evidence>
<dbReference type="InterPro" id="IPR011663">
    <property type="entry name" value="UTRA"/>
</dbReference>
<dbReference type="PRINTS" id="PR00035">
    <property type="entry name" value="HTHGNTR"/>
</dbReference>
<feature type="domain" description="HTH gntR-type" evidence="4">
    <location>
        <begin position="3"/>
        <end position="71"/>
    </location>
</feature>
<keyword evidence="1" id="KW-0805">Transcription regulation</keyword>
<evidence type="ECO:0000256" key="1">
    <source>
        <dbReference type="ARBA" id="ARBA00023015"/>
    </source>
</evidence>
<dbReference type="RefSeq" id="WP_257768876.1">
    <property type="nucleotide sequence ID" value="NZ_CP102480.1"/>
</dbReference>
<dbReference type="PROSITE" id="PS50949">
    <property type="entry name" value="HTH_GNTR"/>
    <property type="match status" value="1"/>
</dbReference>
<dbReference type="GO" id="GO:0003677">
    <property type="term" value="F:DNA binding"/>
    <property type="evidence" value="ECO:0007669"/>
    <property type="project" value="UniProtKB-KW"/>
</dbReference>
<dbReference type="GO" id="GO:0045892">
    <property type="term" value="P:negative regulation of DNA-templated transcription"/>
    <property type="evidence" value="ECO:0007669"/>
    <property type="project" value="TreeGrafter"/>
</dbReference>
<dbReference type="InterPro" id="IPR000524">
    <property type="entry name" value="Tscrpt_reg_HTH_GntR"/>
</dbReference>
<keyword evidence="3" id="KW-0804">Transcription</keyword>